<feature type="domain" description="SMP-30/Gluconolactonase/LRE-like region" evidence="1">
    <location>
        <begin position="159"/>
        <end position="277"/>
    </location>
</feature>
<reference evidence="2 3" key="1">
    <citation type="submission" date="2024-05" db="EMBL/GenBank/DDBJ databases">
        <authorList>
            <person name="Liu Q."/>
            <person name="Xin Y.-H."/>
        </authorList>
    </citation>
    <scope>NUCLEOTIDE SEQUENCE [LARGE SCALE GENOMIC DNA]</scope>
    <source>
        <strain evidence="2 3">CGMCC 1.10181</strain>
    </source>
</reference>
<dbReference type="RefSeq" id="WP_343892415.1">
    <property type="nucleotide sequence ID" value="NZ_BAAAEH010000059.1"/>
</dbReference>
<proteinExistence type="predicted"/>
<comment type="caution">
    <text evidence="2">The sequence shown here is derived from an EMBL/GenBank/DDBJ whole genome shotgun (WGS) entry which is preliminary data.</text>
</comment>
<dbReference type="EMBL" id="JBDIME010000016">
    <property type="protein sequence ID" value="MEN2791331.1"/>
    <property type="molecule type" value="Genomic_DNA"/>
</dbReference>
<name>A0ABU9Y6A5_9SPHN</name>
<dbReference type="PANTHER" id="PTHR11799">
    <property type="entry name" value="PARAOXONASE"/>
    <property type="match status" value="1"/>
</dbReference>
<dbReference type="SUPFAM" id="SSF63829">
    <property type="entry name" value="Calcium-dependent phosphotriesterase"/>
    <property type="match status" value="1"/>
</dbReference>
<dbReference type="InterPro" id="IPR051288">
    <property type="entry name" value="Serum_paraoxonase/arylesterase"/>
</dbReference>
<gene>
    <name evidence="2" type="ORF">ABC974_16975</name>
</gene>
<evidence type="ECO:0000313" key="3">
    <source>
        <dbReference type="Proteomes" id="UP001419910"/>
    </source>
</evidence>
<dbReference type="InterPro" id="IPR011042">
    <property type="entry name" value="6-blade_b-propeller_TolB-like"/>
</dbReference>
<organism evidence="2 3">
    <name type="scientific">Sphingomonas oligophenolica</name>
    <dbReference type="NCBI Taxonomy" id="301154"/>
    <lineage>
        <taxon>Bacteria</taxon>
        <taxon>Pseudomonadati</taxon>
        <taxon>Pseudomonadota</taxon>
        <taxon>Alphaproteobacteria</taxon>
        <taxon>Sphingomonadales</taxon>
        <taxon>Sphingomonadaceae</taxon>
        <taxon>Sphingomonas</taxon>
    </lineage>
</organism>
<sequence length="357" mass="38899">MARSKEYLSAFRKFWLIFAALIGGTATLPAAAQKIELLPGFTQPEDMEFLPGTGLIIVSNMWSATLTRPAGLSLFDPKTNAVSWLPITNEYEKGWGAADCTTPLPRIGPHGIHLKKRRDGRLELFVVNHADRESIEMLEIKVDAPGPRAIWRGCTVMPNPEGTRGFNDVAGLRDGGFIATVPIVPAIYKANGNDPRNGKDSGYIVEWHPGGTVVELPDSHAPFPNGVQLSDDEKTLYFNAWTALEVRRYDRAAGRVTGHLTLDFMPDNLALRPDGKILAAGITDIVGFSTDPSCPKFDGICAKPFGVAVIDPRKWTATDIYHAGAAVLANASIALQQGKTLYIGAFRGEHLLKVRLR</sequence>
<dbReference type="Pfam" id="PF08450">
    <property type="entry name" value="SGL"/>
    <property type="match status" value="1"/>
</dbReference>
<accession>A0ABU9Y6A5</accession>
<dbReference type="InterPro" id="IPR013658">
    <property type="entry name" value="SGL"/>
</dbReference>
<dbReference type="PANTHER" id="PTHR11799:SF12">
    <property type="entry name" value="PARAOXONASE-RELATED"/>
    <property type="match status" value="1"/>
</dbReference>
<evidence type="ECO:0000259" key="1">
    <source>
        <dbReference type="Pfam" id="PF08450"/>
    </source>
</evidence>
<evidence type="ECO:0000313" key="2">
    <source>
        <dbReference type="EMBL" id="MEN2791331.1"/>
    </source>
</evidence>
<protein>
    <submittedName>
        <fullName evidence="2">SMP-30/gluconolactonase/LRE family protein</fullName>
    </submittedName>
</protein>
<dbReference type="Gene3D" id="2.120.10.30">
    <property type="entry name" value="TolB, C-terminal domain"/>
    <property type="match status" value="1"/>
</dbReference>
<keyword evidence="3" id="KW-1185">Reference proteome</keyword>
<dbReference type="Proteomes" id="UP001419910">
    <property type="component" value="Unassembled WGS sequence"/>
</dbReference>